<comment type="caution">
    <text evidence="3">The sequence shown here is derived from an EMBL/GenBank/DDBJ whole genome shotgun (WGS) entry which is preliminary data.</text>
</comment>
<accession>I2GEF8</accession>
<evidence type="ECO:0000259" key="2">
    <source>
        <dbReference type="Pfam" id="PF13751"/>
    </source>
</evidence>
<reference evidence="3 4" key="1">
    <citation type="journal article" date="2012" name="J. Bacteriol.">
        <title>Genome Sequence of the Filamentous Bacterium Fibrisoma limi BUZ 3T.</title>
        <authorList>
            <person name="Filippini M."/>
            <person name="Qi W."/>
            <person name="Jaenicke S."/>
            <person name="Goesmann A."/>
            <person name="Smits T.H."/>
            <person name="Bagheri H.C."/>
        </authorList>
    </citation>
    <scope>NUCLEOTIDE SEQUENCE [LARGE SCALE GENOMIC DNA]</scope>
    <source>
        <strain evidence="4">BUZ 3T</strain>
    </source>
</reference>
<dbReference type="eggNOG" id="COG3039">
    <property type="taxonomic scope" value="Bacteria"/>
</dbReference>
<dbReference type="Pfam" id="PF13751">
    <property type="entry name" value="DDE_Tnp_1_6"/>
    <property type="match status" value="1"/>
</dbReference>
<protein>
    <recommendedName>
        <fullName evidence="5">Transposase IS4 family protein</fullName>
    </recommendedName>
</protein>
<dbReference type="STRING" id="1185876.BN8_01269"/>
<dbReference type="InterPro" id="IPR025668">
    <property type="entry name" value="Tnp_DDE_dom"/>
</dbReference>
<sequence length="510" mass="57822">MLGYHPSNTSLAKLLPAHYFYLQLLQEVDFSFIRPLFEPFYSTMGRPSIDPVVFVKLLLVGHFENSTSDRKLLDLAKLHLGIRTFVGYGLEQPLPCHSTLSRTRQRIPATVFEACFSHIVGLCIHKGLVSGHTQVIDSAYIKANASMSRLKPKPAIWSYETNPRLGKPKAPRLTASADRLQHIHRFHKNIRKAAPNKAGQLVSNLTHYSPTDPDARIAFKTGKPRQLAYMASISVDAAQHVITHIEAGSADRRDSRNLLPIVDSTQARLKFFGLLMNTVVADAGYCSGENYELLETKGLTGFIPPHGKYKDERPGFHYDTRSDSYTCSQGKRLAFDKLLIDKQGNPKKRYLAKTSDCRGCPISEECKGKKAKEKRLHHTYYKAQYERMMGRLSSRLGKRMIRIRSATVEPVLGSLINYYGLRQINSRGREAAAKVMYVAAMAYNLKKFMRFTPAEQSGMVIALPVPDQFYCILIYFCNSHYEYVIRLELFVATIKIKAEYTNNPTYDFTE</sequence>
<dbReference type="PANTHER" id="PTHR33408:SF2">
    <property type="entry name" value="TRANSPOSASE DDE DOMAIN-CONTAINING PROTEIN"/>
    <property type="match status" value="1"/>
</dbReference>
<dbReference type="NCBIfam" id="NF033551">
    <property type="entry name" value="transpos_IS1182"/>
    <property type="match status" value="1"/>
</dbReference>
<dbReference type="EMBL" id="CAIT01000005">
    <property type="protein sequence ID" value="CCH52283.1"/>
    <property type="molecule type" value="Genomic_DNA"/>
</dbReference>
<evidence type="ECO:0008006" key="5">
    <source>
        <dbReference type="Google" id="ProtNLM"/>
    </source>
</evidence>
<evidence type="ECO:0000313" key="4">
    <source>
        <dbReference type="Proteomes" id="UP000009309"/>
    </source>
</evidence>
<dbReference type="AlphaFoldDB" id="I2GEF8"/>
<name>I2GEF8_9BACT</name>
<organism evidence="3 4">
    <name type="scientific">Fibrisoma limi BUZ 3</name>
    <dbReference type="NCBI Taxonomy" id="1185876"/>
    <lineage>
        <taxon>Bacteria</taxon>
        <taxon>Pseudomonadati</taxon>
        <taxon>Bacteroidota</taxon>
        <taxon>Cytophagia</taxon>
        <taxon>Cytophagales</taxon>
        <taxon>Spirosomataceae</taxon>
        <taxon>Fibrisoma</taxon>
    </lineage>
</organism>
<feature type="domain" description="Transposase DDE" evidence="2">
    <location>
        <begin position="326"/>
        <end position="448"/>
    </location>
</feature>
<dbReference type="Proteomes" id="UP000009309">
    <property type="component" value="Unassembled WGS sequence"/>
</dbReference>
<dbReference type="InterPro" id="IPR008490">
    <property type="entry name" value="Transposase_InsH_N"/>
</dbReference>
<dbReference type="InterPro" id="IPR047629">
    <property type="entry name" value="IS1182_transpos"/>
</dbReference>
<feature type="domain" description="Transposase InsH N-terminal" evidence="1">
    <location>
        <begin position="11"/>
        <end position="106"/>
    </location>
</feature>
<evidence type="ECO:0000259" key="1">
    <source>
        <dbReference type="Pfam" id="PF05598"/>
    </source>
</evidence>
<evidence type="ECO:0000313" key="3">
    <source>
        <dbReference type="EMBL" id="CCH52283.1"/>
    </source>
</evidence>
<proteinExistence type="predicted"/>
<keyword evidence="4" id="KW-1185">Reference proteome</keyword>
<dbReference type="PANTHER" id="PTHR33408">
    <property type="entry name" value="TRANSPOSASE"/>
    <property type="match status" value="1"/>
</dbReference>
<dbReference type="RefSeq" id="WP_009280867.1">
    <property type="nucleotide sequence ID" value="NZ_CAIT01000005.1"/>
</dbReference>
<dbReference type="Pfam" id="PF05598">
    <property type="entry name" value="DUF772"/>
    <property type="match status" value="1"/>
</dbReference>
<gene>
    <name evidence="3" type="ORF">BN8_01269</name>
</gene>